<keyword evidence="4" id="KW-1185">Reference proteome</keyword>
<dbReference type="EMBL" id="VMHE01000004">
    <property type="protein sequence ID" value="TSJ66527.1"/>
    <property type="molecule type" value="Genomic_DNA"/>
</dbReference>
<dbReference type="PIRSF" id="PIRSF012562">
    <property type="entry name" value="UCP012562"/>
    <property type="match status" value="1"/>
</dbReference>
<keyword evidence="2" id="KW-0175">Coiled coil</keyword>
<evidence type="ECO:0000313" key="3">
    <source>
        <dbReference type="EMBL" id="TSJ66527.1"/>
    </source>
</evidence>
<evidence type="ECO:0000313" key="4">
    <source>
        <dbReference type="Proteomes" id="UP000316425"/>
    </source>
</evidence>
<comment type="similarity">
    <text evidence="1">Belongs to the UPF0354 family.</text>
</comment>
<dbReference type="AlphaFoldDB" id="A0A556PQ55"/>
<evidence type="ECO:0000256" key="2">
    <source>
        <dbReference type="SAM" id="Coils"/>
    </source>
</evidence>
<dbReference type="HAMAP" id="MF_01548">
    <property type="entry name" value="UPF0354"/>
    <property type="match status" value="1"/>
</dbReference>
<dbReference type="RefSeq" id="WP_144088134.1">
    <property type="nucleotide sequence ID" value="NZ_VMHE01000004.1"/>
</dbReference>
<evidence type="ECO:0000256" key="1">
    <source>
        <dbReference type="HAMAP-Rule" id="MF_01548"/>
    </source>
</evidence>
<dbReference type="NCBIfam" id="NF010189">
    <property type="entry name" value="PRK13668.1"/>
    <property type="match status" value="1"/>
</dbReference>
<feature type="coiled-coil region" evidence="2">
    <location>
        <begin position="51"/>
        <end position="82"/>
    </location>
</feature>
<dbReference type="OrthoDB" id="154553at2"/>
<sequence length="270" mass="31571">MSMTSIEMKRKLRERFSEEHWQTHFDRDKDTFRIEWKDTEQGVTISLPGLISKWENRKEKALDEIEAHIREALRIMSEEQQLEGKENQIFPVIRSGSFPKESKAGEKLIYTDHTAETRIYYALDLGKSYKLIDENMLERENWEEQRVKEIASFNVRKLSTEMKQDDVAGNTFYFLSSKDGYDASRILNEALLEEMRANTSGELAVGVPHQDVLLFADIHNEMGYDILAQMMMQFFAEGQIPITSLPFLYEDKKLEPIFILAQKKPKGDKE</sequence>
<protein>
    <recommendedName>
        <fullName evidence="1">UPF0354 protein FPQ13_04520</fullName>
    </recommendedName>
</protein>
<dbReference type="Pfam" id="PF07285">
    <property type="entry name" value="DUF1444"/>
    <property type="match status" value="1"/>
</dbReference>
<name>A0A556PQ55_9BACI</name>
<proteinExistence type="inferred from homology"/>
<accession>A0A556PQ55</accession>
<dbReference type="InterPro" id="IPR010838">
    <property type="entry name" value="DUF1444"/>
</dbReference>
<reference evidence="3 4" key="1">
    <citation type="submission" date="2019-07" db="EMBL/GenBank/DDBJ databases">
        <title>Allobacillus sp. nov. SKP isolated from shrimp paste of Euphausiacea.</title>
        <authorList>
            <person name="Kanchanasin P."/>
            <person name="Tanasupawat S."/>
            <person name="Shi W."/>
            <person name="Wu L."/>
            <person name="Ma J."/>
        </authorList>
    </citation>
    <scope>NUCLEOTIDE SEQUENCE [LARGE SCALE GENOMIC DNA]</scope>
    <source>
        <strain evidence="3 4">SKP4-8</strain>
    </source>
</reference>
<organism evidence="3 4">
    <name type="scientific">Allobacillus salarius</name>
    <dbReference type="NCBI Taxonomy" id="1955272"/>
    <lineage>
        <taxon>Bacteria</taxon>
        <taxon>Bacillati</taxon>
        <taxon>Bacillota</taxon>
        <taxon>Bacilli</taxon>
        <taxon>Bacillales</taxon>
        <taxon>Bacillaceae</taxon>
        <taxon>Allobacillus</taxon>
    </lineage>
</organism>
<gene>
    <name evidence="3" type="ORF">FPQ13_04520</name>
</gene>
<comment type="caution">
    <text evidence="3">The sequence shown here is derived from an EMBL/GenBank/DDBJ whole genome shotgun (WGS) entry which is preliminary data.</text>
</comment>
<dbReference type="Proteomes" id="UP000316425">
    <property type="component" value="Unassembled WGS sequence"/>
</dbReference>